<reference evidence="2 3" key="1">
    <citation type="submission" date="2024-01" db="EMBL/GenBank/DDBJ databases">
        <title>Genome assemblies of Stephania.</title>
        <authorList>
            <person name="Yang L."/>
        </authorList>
    </citation>
    <scope>NUCLEOTIDE SEQUENCE [LARGE SCALE GENOMIC DNA]</scope>
    <source>
        <strain evidence="2">YNDBR</strain>
        <tissue evidence="2">Leaf</tissue>
    </source>
</reference>
<name>A0AAP0HUP7_9MAGN</name>
<evidence type="ECO:0000313" key="3">
    <source>
        <dbReference type="Proteomes" id="UP001420932"/>
    </source>
</evidence>
<comment type="caution">
    <text evidence="2">The sequence shown here is derived from an EMBL/GenBank/DDBJ whole genome shotgun (WGS) entry which is preliminary data.</text>
</comment>
<feature type="compositionally biased region" description="Basic and acidic residues" evidence="1">
    <location>
        <begin position="61"/>
        <end position="70"/>
    </location>
</feature>
<organism evidence="2 3">
    <name type="scientific">Stephania yunnanensis</name>
    <dbReference type="NCBI Taxonomy" id="152371"/>
    <lineage>
        <taxon>Eukaryota</taxon>
        <taxon>Viridiplantae</taxon>
        <taxon>Streptophyta</taxon>
        <taxon>Embryophyta</taxon>
        <taxon>Tracheophyta</taxon>
        <taxon>Spermatophyta</taxon>
        <taxon>Magnoliopsida</taxon>
        <taxon>Ranunculales</taxon>
        <taxon>Menispermaceae</taxon>
        <taxon>Menispermoideae</taxon>
        <taxon>Cissampelideae</taxon>
        <taxon>Stephania</taxon>
    </lineage>
</organism>
<dbReference type="EMBL" id="JBBNAF010000011">
    <property type="protein sequence ID" value="KAK9098187.1"/>
    <property type="molecule type" value="Genomic_DNA"/>
</dbReference>
<dbReference type="AlphaFoldDB" id="A0AAP0HUP7"/>
<sequence length="116" mass="12162">MMGDDATPALLFVPLCGRADDEGGSDGDDQQCSGGSTSRRMAAAGGSSTRRWRDYHRGRRRGEGSGDSRHLRGNGDSGSGALDGAEQLRGGALSDRSILDKGCDSTKFDDAIDYGF</sequence>
<feature type="compositionally biased region" description="Basic and acidic residues" evidence="1">
    <location>
        <begin position="97"/>
        <end position="110"/>
    </location>
</feature>
<evidence type="ECO:0000313" key="2">
    <source>
        <dbReference type="EMBL" id="KAK9098187.1"/>
    </source>
</evidence>
<dbReference type="Proteomes" id="UP001420932">
    <property type="component" value="Unassembled WGS sequence"/>
</dbReference>
<gene>
    <name evidence="2" type="ORF">Syun_025232</name>
</gene>
<feature type="region of interest" description="Disordered" evidence="1">
    <location>
        <begin position="16"/>
        <end position="116"/>
    </location>
</feature>
<evidence type="ECO:0000256" key="1">
    <source>
        <dbReference type="SAM" id="MobiDB-lite"/>
    </source>
</evidence>
<protein>
    <submittedName>
        <fullName evidence="2">Uncharacterized protein</fullName>
    </submittedName>
</protein>
<accession>A0AAP0HUP7</accession>
<proteinExistence type="predicted"/>
<keyword evidence="3" id="KW-1185">Reference proteome</keyword>